<evidence type="ECO:0000313" key="9">
    <source>
        <dbReference type="EMBL" id="OZJ04007.1"/>
    </source>
</evidence>
<dbReference type="GO" id="GO:0003677">
    <property type="term" value="F:DNA binding"/>
    <property type="evidence" value="ECO:0007669"/>
    <property type="project" value="UniProtKB-KW"/>
</dbReference>
<dbReference type="OrthoDB" id="39175at2759"/>
<feature type="region of interest" description="Disordered" evidence="7">
    <location>
        <begin position="18"/>
        <end position="96"/>
    </location>
</feature>
<evidence type="ECO:0000313" key="10">
    <source>
        <dbReference type="Proteomes" id="UP000242875"/>
    </source>
</evidence>
<organism evidence="9 10">
    <name type="scientific">Bifiguratus adelaidae</name>
    <dbReference type="NCBI Taxonomy" id="1938954"/>
    <lineage>
        <taxon>Eukaryota</taxon>
        <taxon>Fungi</taxon>
        <taxon>Fungi incertae sedis</taxon>
        <taxon>Mucoromycota</taxon>
        <taxon>Mucoromycotina</taxon>
        <taxon>Endogonomycetes</taxon>
        <taxon>Endogonales</taxon>
        <taxon>Endogonales incertae sedis</taxon>
        <taxon>Bifiguratus</taxon>
    </lineage>
</organism>
<keyword evidence="10" id="KW-1185">Reference proteome</keyword>
<keyword evidence="5" id="KW-0804">Transcription</keyword>
<dbReference type="InterPro" id="IPR007219">
    <property type="entry name" value="XnlR_reg_dom"/>
</dbReference>
<gene>
    <name evidence="9" type="ORF">BZG36_03625</name>
</gene>
<keyword evidence="4" id="KW-0238">DNA-binding</keyword>
<reference evidence="9 10" key="1">
    <citation type="journal article" date="2017" name="Mycologia">
        <title>Bifiguratus adelaidae, gen. et sp. nov., a new member of Mucoromycotina in endophytic and soil-dwelling habitats.</title>
        <authorList>
            <person name="Torres-Cruz T.J."/>
            <person name="Billingsley Tobias T.L."/>
            <person name="Almatruk M."/>
            <person name="Hesse C."/>
            <person name="Kuske C.R."/>
            <person name="Desiro A."/>
            <person name="Benucci G.M."/>
            <person name="Bonito G."/>
            <person name="Stajich J.E."/>
            <person name="Dunlap C."/>
            <person name="Arnold A.E."/>
            <person name="Porras-Alfaro A."/>
        </authorList>
    </citation>
    <scope>NUCLEOTIDE SEQUENCE [LARGE SCALE GENOMIC DNA]</scope>
    <source>
        <strain evidence="9 10">AZ0501</strain>
    </source>
</reference>
<dbReference type="InterPro" id="IPR051615">
    <property type="entry name" value="Transcr_Regulatory_Elem"/>
</dbReference>
<dbReference type="AlphaFoldDB" id="A0A261Y067"/>
<feature type="compositionally biased region" description="Acidic residues" evidence="7">
    <location>
        <begin position="80"/>
        <end position="95"/>
    </location>
</feature>
<dbReference type="GO" id="GO:0008270">
    <property type="term" value="F:zinc ion binding"/>
    <property type="evidence" value="ECO:0007669"/>
    <property type="project" value="InterPro"/>
</dbReference>
<evidence type="ECO:0000256" key="7">
    <source>
        <dbReference type="SAM" id="MobiDB-lite"/>
    </source>
</evidence>
<evidence type="ECO:0000256" key="4">
    <source>
        <dbReference type="ARBA" id="ARBA00023125"/>
    </source>
</evidence>
<evidence type="ECO:0000256" key="5">
    <source>
        <dbReference type="ARBA" id="ARBA00023163"/>
    </source>
</evidence>
<evidence type="ECO:0000256" key="2">
    <source>
        <dbReference type="ARBA" id="ARBA00022833"/>
    </source>
</evidence>
<sequence length="580" mass="64976">MVNDGQSNQATVELLINELTGPIESPSETVIERKTSKNRGKHQLSLQFPFETDSKRKSPVSRGSSLSPQDYVPSTSESMYPEDESEQEQEGEEFESISKAMGELSIDDANSVRYFGKSSGFYMLQQKSHFPSSGRKYEAENDIEPGVVNPLELPPLDLSEALINAYFEHFHPQLPILRPEFFLPNQGRPAKQPPLLLLNTVYALGARVCNQSLFDTNCKMPGAGNGMFFRRAKMFLDDDYDMLRITTVQALILLAIHEHGCARNSRGWHYAGMAFRMAQDLGLNRNSENWDIDLDERDIDIPLPKPTDYLKNPDGEAVLLHFLQCIGLAEIVGQVLRKLYAPCKVAFNPPAISSILSSLDHALYMWRENLPPPLRLPEDLTQIEKQNLPLPISTVMLHMEYYTITILLHRPFIPKADKRDTSAPAILSPSLSICTSTANGILELALITKRRKQVRCLHHLATYSLFTACIIFINNASNDSARQSYYSKINIKRNLEVLDDMRATWPVALRMSSILGDLADLRELILHDDGKFVKLEDVKVKQEPESPGENGSSASLLNVGDGTNIDSGEQSMPPAHIDHG</sequence>
<dbReference type="CDD" id="cd12148">
    <property type="entry name" value="fungal_TF_MHR"/>
    <property type="match status" value="1"/>
</dbReference>
<keyword evidence="1" id="KW-0479">Metal-binding</keyword>
<feature type="compositionally biased region" description="Polar residues" evidence="7">
    <location>
        <begin position="61"/>
        <end position="78"/>
    </location>
</feature>
<dbReference type="PANTHER" id="PTHR31313">
    <property type="entry name" value="TY1 ENHANCER ACTIVATOR"/>
    <property type="match status" value="1"/>
</dbReference>
<name>A0A261Y067_9FUNG</name>
<keyword evidence="2" id="KW-0862">Zinc</keyword>
<dbReference type="EMBL" id="MVBO01000058">
    <property type="protein sequence ID" value="OZJ04007.1"/>
    <property type="molecule type" value="Genomic_DNA"/>
</dbReference>
<feature type="region of interest" description="Disordered" evidence="7">
    <location>
        <begin position="541"/>
        <end position="580"/>
    </location>
</feature>
<keyword evidence="3" id="KW-0805">Transcription regulation</keyword>
<proteinExistence type="predicted"/>
<accession>A0A261Y067</accession>
<dbReference type="PANTHER" id="PTHR31313:SF81">
    <property type="entry name" value="TY1 ENHANCER ACTIVATOR"/>
    <property type="match status" value="1"/>
</dbReference>
<comment type="caution">
    <text evidence="9">The sequence shown here is derived from an EMBL/GenBank/DDBJ whole genome shotgun (WGS) entry which is preliminary data.</text>
</comment>
<keyword evidence="6" id="KW-0539">Nucleus</keyword>
<dbReference type="Pfam" id="PF04082">
    <property type="entry name" value="Fungal_trans"/>
    <property type="match status" value="1"/>
</dbReference>
<dbReference type="Proteomes" id="UP000242875">
    <property type="component" value="Unassembled WGS sequence"/>
</dbReference>
<dbReference type="GO" id="GO:0006351">
    <property type="term" value="P:DNA-templated transcription"/>
    <property type="evidence" value="ECO:0007669"/>
    <property type="project" value="InterPro"/>
</dbReference>
<evidence type="ECO:0000256" key="6">
    <source>
        <dbReference type="ARBA" id="ARBA00023242"/>
    </source>
</evidence>
<evidence type="ECO:0000256" key="1">
    <source>
        <dbReference type="ARBA" id="ARBA00022723"/>
    </source>
</evidence>
<feature type="domain" description="Xylanolytic transcriptional activator regulatory" evidence="8">
    <location>
        <begin position="163"/>
        <end position="291"/>
    </location>
</feature>
<protein>
    <recommendedName>
        <fullName evidence="8">Xylanolytic transcriptional activator regulatory domain-containing protein</fullName>
    </recommendedName>
</protein>
<evidence type="ECO:0000256" key="3">
    <source>
        <dbReference type="ARBA" id="ARBA00023015"/>
    </source>
</evidence>
<evidence type="ECO:0000259" key="8">
    <source>
        <dbReference type="Pfam" id="PF04082"/>
    </source>
</evidence>